<feature type="region of interest" description="Disordered" evidence="1">
    <location>
        <begin position="322"/>
        <end position="346"/>
    </location>
</feature>
<dbReference type="Gene3D" id="3.40.50.300">
    <property type="entry name" value="P-loop containing nucleotide triphosphate hydrolases"/>
    <property type="match status" value="1"/>
</dbReference>
<dbReference type="InterPro" id="IPR003593">
    <property type="entry name" value="AAA+_ATPase"/>
</dbReference>
<dbReference type="GO" id="GO:0016887">
    <property type="term" value="F:ATP hydrolysis activity"/>
    <property type="evidence" value="ECO:0007669"/>
    <property type="project" value="InterPro"/>
</dbReference>
<gene>
    <name evidence="3" type="ORF">ABA45_10180</name>
</gene>
<dbReference type="SUPFAM" id="SSF52540">
    <property type="entry name" value="P-loop containing nucleoside triphosphate hydrolases"/>
    <property type="match status" value="1"/>
</dbReference>
<dbReference type="AlphaFoldDB" id="A0A0H4ICH8"/>
<dbReference type="Gene3D" id="3.90.70.10">
    <property type="entry name" value="Cysteine proteinases"/>
    <property type="match status" value="1"/>
</dbReference>
<evidence type="ECO:0000313" key="3">
    <source>
        <dbReference type="EMBL" id="AKO52732.1"/>
    </source>
</evidence>
<dbReference type="KEGG" id="mpq:ABA45_10180"/>
<dbReference type="EMBL" id="CP011494">
    <property type="protein sequence ID" value="AKO52732.1"/>
    <property type="molecule type" value="Genomic_DNA"/>
</dbReference>
<dbReference type="PANTHER" id="PTHR35894">
    <property type="entry name" value="GENERAL SECRETION PATHWAY PROTEIN A-RELATED"/>
    <property type="match status" value="1"/>
</dbReference>
<sequence length="594" mass="65889">MYYDFFGFREPPFSIAPDPRYLYLSERHKEALAHLMYGIPGQGGFIVITGEVGTGKTTICRCFIENAPQNADIALIINPRLSAAEMLMVICDELEIPHRDDASIKQLVDLINHHLLQAHADGRHKVLIIDEAQNLSAGVLEQLRLLTNLETAEKKLLQIVLLGQPELQTILALPQLRQLNQRITARYHLKAINRQELAAYLRYRLSVAGVRGELFSRAARRRLFRESQGIPRLINLISDRALLGAYAESEHEITAVHIRIAAREVRGSHPYSGLGVSRLRSLGPLLASLLLAVVLTLWAVQRWSNGDFDGLIASPAAEQSPVAASAPADDEVTPRSGRIKRDTAAPATVAETAGSADGLTKFELQVHSLELSAAFVQLFGAWQIDYQPQQAPIACFFARAEGLGCLERTGTRLSLELIDRPAILRLRGGLRDESENRLQSGASDTGDRYVVLRRLHQQQADLLTQQGPVSVAFSDLEPLWFGHYRVLWQYPEYLRPNSPFSGDNGENLWLSARMMELVDRLTADDDALNAELKRRSSKDQVRWYQSRKGLTEDGVAGTMTVIQMHNDLNAAVPRLQGKSDALTTNTAASAPPEG</sequence>
<feature type="region of interest" description="Disordered" evidence="1">
    <location>
        <begin position="575"/>
        <end position="594"/>
    </location>
</feature>
<protein>
    <submittedName>
        <fullName evidence="3">Peptidoglycan-binding protein</fullName>
    </submittedName>
</protein>
<dbReference type="CDD" id="cd00009">
    <property type="entry name" value="AAA"/>
    <property type="match status" value="1"/>
</dbReference>
<organism evidence="3 4">
    <name type="scientific">Marinobacter psychrophilus</name>
    <dbReference type="NCBI Taxonomy" id="330734"/>
    <lineage>
        <taxon>Bacteria</taxon>
        <taxon>Pseudomonadati</taxon>
        <taxon>Pseudomonadota</taxon>
        <taxon>Gammaproteobacteria</taxon>
        <taxon>Pseudomonadales</taxon>
        <taxon>Marinobacteraceae</taxon>
        <taxon>Marinobacter</taxon>
    </lineage>
</organism>
<dbReference type="RefSeq" id="WP_048385854.1">
    <property type="nucleotide sequence ID" value="NZ_CP011494.1"/>
</dbReference>
<dbReference type="SMART" id="SM00382">
    <property type="entry name" value="AAA"/>
    <property type="match status" value="1"/>
</dbReference>
<reference evidence="3 4" key="1">
    <citation type="submission" date="2015-05" db="EMBL/GenBank/DDBJ databases">
        <title>Complete genome of Marinobacter psychrophilus strain 20041T isolated from sea-ice of the Canadian Basin.</title>
        <authorList>
            <person name="Song L."/>
            <person name="Ren L."/>
            <person name="Yu Y."/>
            <person name="Wang X."/>
        </authorList>
    </citation>
    <scope>NUCLEOTIDE SEQUENCE [LARGE SCALE GENOMIC DNA]</scope>
    <source>
        <strain evidence="3 4">20041</strain>
    </source>
</reference>
<dbReference type="STRING" id="330734.ABA45_10180"/>
<evidence type="ECO:0000313" key="4">
    <source>
        <dbReference type="Proteomes" id="UP000036406"/>
    </source>
</evidence>
<dbReference type="Proteomes" id="UP000036406">
    <property type="component" value="Chromosome"/>
</dbReference>
<dbReference type="Pfam" id="PF13401">
    <property type="entry name" value="AAA_22"/>
    <property type="match status" value="1"/>
</dbReference>
<dbReference type="InterPro" id="IPR052026">
    <property type="entry name" value="ExeA_AAA_ATPase_DNA-bind"/>
</dbReference>
<dbReference type="InterPro" id="IPR027417">
    <property type="entry name" value="P-loop_NTPase"/>
</dbReference>
<evidence type="ECO:0000259" key="2">
    <source>
        <dbReference type="SMART" id="SM00382"/>
    </source>
</evidence>
<proteinExistence type="predicted"/>
<dbReference type="PATRIC" id="fig|330734.3.peg.2140"/>
<name>A0A0H4ICH8_9GAMM</name>
<feature type="domain" description="AAA+ ATPase" evidence="2">
    <location>
        <begin position="42"/>
        <end position="235"/>
    </location>
</feature>
<dbReference type="PANTHER" id="PTHR35894:SF1">
    <property type="entry name" value="PHOSPHORIBULOKINASE _ URIDINE KINASE FAMILY"/>
    <property type="match status" value="1"/>
</dbReference>
<keyword evidence="4" id="KW-1185">Reference proteome</keyword>
<evidence type="ECO:0000256" key="1">
    <source>
        <dbReference type="SAM" id="MobiDB-lite"/>
    </source>
</evidence>
<dbReference type="InterPro" id="IPR049945">
    <property type="entry name" value="AAA_22"/>
</dbReference>
<accession>A0A0H4ICH8</accession>